<evidence type="ECO:0000313" key="4">
    <source>
        <dbReference type="Proteomes" id="UP000613740"/>
    </source>
</evidence>
<evidence type="ECO:0000256" key="2">
    <source>
        <dbReference type="SAM" id="SignalP"/>
    </source>
</evidence>
<feature type="chain" id="PRO_5032369017" description="Apple domain-containing protein" evidence="2">
    <location>
        <begin position="22"/>
        <end position="404"/>
    </location>
</feature>
<keyword evidence="4" id="KW-1185">Reference proteome</keyword>
<evidence type="ECO:0008006" key="5">
    <source>
        <dbReference type="Google" id="ProtNLM"/>
    </source>
</evidence>
<name>A0A835T9G6_9CHLO</name>
<sequence length="404" mass="42494">MAPRALVVLGLLLGSAGYASALAGLKVDKYKDDATAIATHAKWHTKTRKLLQTDDDSVCYEGCFDAPNAQTDPLPVFLSGTTDGSPMSLLDCYTSALNANLTYFAIVDVTDCFGGNEMVQGWAPDSCPLDCIPESSALPPICGGVNKASVFSMGLCQYLGAPCAPEEPPPPPPPLTVDYCYDGCYVAADLDSDELSTTTSVAACQVANADGGSADLFGITSGDQCLALYSPPEEKVGDALCILPCDEGTPCGADGYIAVYTMGACPSPPPPPPSPPLPSPSSPPKQSPPPPVPFSPPPSPPEGEELAPPPEEVSNPPPPAGPARPVFRCKEGISLWGVFLPNTPVKLNPTKSHPVNQAHCEELCADNDACTGYYYKTTRWCFLMKEVYSFGKEYNTAIVACKKF</sequence>
<organism evidence="3 4">
    <name type="scientific">Chlamydomonas schloesseri</name>
    <dbReference type="NCBI Taxonomy" id="2026947"/>
    <lineage>
        <taxon>Eukaryota</taxon>
        <taxon>Viridiplantae</taxon>
        <taxon>Chlorophyta</taxon>
        <taxon>core chlorophytes</taxon>
        <taxon>Chlorophyceae</taxon>
        <taxon>CS clade</taxon>
        <taxon>Chlamydomonadales</taxon>
        <taxon>Chlamydomonadaceae</taxon>
        <taxon>Chlamydomonas</taxon>
    </lineage>
</organism>
<protein>
    <recommendedName>
        <fullName evidence="5">Apple domain-containing protein</fullName>
    </recommendedName>
</protein>
<dbReference type="OrthoDB" id="5985073at2759"/>
<feature type="region of interest" description="Disordered" evidence="1">
    <location>
        <begin position="268"/>
        <end position="322"/>
    </location>
</feature>
<feature type="signal peptide" evidence="2">
    <location>
        <begin position="1"/>
        <end position="21"/>
    </location>
</feature>
<dbReference type="AlphaFoldDB" id="A0A835T9G6"/>
<dbReference type="Proteomes" id="UP000613740">
    <property type="component" value="Unassembled WGS sequence"/>
</dbReference>
<keyword evidence="2" id="KW-0732">Signal</keyword>
<reference evidence="3" key="1">
    <citation type="journal article" date="2020" name="bioRxiv">
        <title>Comparative genomics of Chlamydomonas.</title>
        <authorList>
            <person name="Craig R.J."/>
            <person name="Hasan A.R."/>
            <person name="Ness R.W."/>
            <person name="Keightley P.D."/>
        </authorList>
    </citation>
    <scope>NUCLEOTIDE SEQUENCE</scope>
    <source>
        <strain evidence="3">CCAP 11/173</strain>
    </source>
</reference>
<evidence type="ECO:0000313" key="3">
    <source>
        <dbReference type="EMBL" id="KAG2441367.1"/>
    </source>
</evidence>
<evidence type="ECO:0000256" key="1">
    <source>
        <dbReference type="SAM" id="MobiDB-lite"/>
    </source>
</evidence>
<comment type="caution">
    <text evidence="3">The sequence shown here is derived from an EMBL/GenBank/DDBJ whole genome shotgun (WGS) entry which is preliminary data.</text>
</comment>
<accession>A0A835T9G6</accession>
<gene>
    <name evidence="3" type="ORF">HYH02_009958</name>
</gene>
<dbReference type="EMBL" id="JAEHOD010000035">
    <property type="protein sequence ID" value="KAG2441367.1"/>
    <property type="molecule type" value="Genomic_DNA"/>
</dbReference>
<proteinExistence type="predicted"/>